<dbReference type="InterPro" id="IPR013786">
    <property type="entry name" value="AcylCoA_DH/ox_N"/>
</dbReference>
<dbReference type="GO" id="GO:0050660">
    <property type="term" value="F:flavin adenine dinucleotide binding"/>
    <property type="evidence" value="ECO:0007669"/>
    <property type="project" value="InterPro"/>
</dbReference>
<dbReference type="InterPro" id="IPR009100">
    <property type="entry name" value="AcylCoA_DH/oxidase_NM_dom_sf"/>
</dbReference>
<comment type="caution">
    <text evidence="14">The sequence shown here is derived from an EMBL/GenBank/DDBJ whole genome shotgun (WGS) entry which is preliminary data.</text>
</comment>
<dbReference type="Pfam" id="PF02771">
    <property type="entry name" value="Acyl-CoA_dh_N"/>
    <property type="match status" value="1"/>
</dbReference>
<evidence type="ECO:0000259" key="12">
    <source>
        <dbReference type="Pfam" id="PF02770"/>
    </source>
</evidence>
<dbReference type="PANTHER" id="PTHR48083">
    <property type="entry name" value="MEDIUM-CHAIN SPECIFIC ACYL-COA DEHYDROGENASE, MITOCHONDRIAL-RELATED"/>
    <property type="match status" value="1"/>
</dbReference>
<evidence type="ECO:0000256" key="7">
    <source>
        <dbReference type="ARBA" id="ARBA00037085"/>
    </source>
</evidence>
<evidence type="ECO:0000256" key="3">
    <source>
        <dbReference type="ARBA" id="ARBA00009347"/>
    </source>
</evidence>
<accession>A0A4V3F6D0</accession>
<comment type="pathway">
    <text evidence="2">Siderophore biosynthesis; mycobactin biosynthesis.</text>
</comment>
<dbReference type="SUPFAM" id="SSF56645">
    <property type="entry name" value="Acyl-CoA dehydrogenase NM domain-like"/>
    <property type="match status" value="1"/>
</dbReference>
<gene>
    <name evidence="14" type="ORF">DFR24_1625</name>
</gene>
<dbReference type="AlphaFoldDB" id="A0A4V3F6D0"/>
<name>A0A4V3F6D0_9GAMM</name>
<dbReference type="Proteomes" id="UP000295341">
    <property type="component" value="Unassembled WGS sequence"/>
</dbReference>
<dbReference type="InterPro" id="IPR036250">
    <property type="entry name" value="AcylCo_DH-like_C"/>
</dbReference>
<comment type="cofactor">
    <cofactor evidence="1 10">
        <name>FAD</name>
        <dbReference type="ChEBI" id="CHEBI:57692"/>
    </cofactor>
</comment>
<evidence type="ECO:0000259" key="11">
    <source>
        <dbReference type="Pfam" id="PF00441"/>
    </source>
</evidence>
<evidence type="ECO:0000256" key="5">
    <source>
        <dbReference type="ARBA" id="ARBA00022827"/>
    </source>
</evidence>
<evidence type="ECO:0000256" key="4">
    <source>
        <dbReference type="ARBA" id="ARBA00022630"/>
    </source>
</evidence>
<evidence type="ECO:0000256" key="2">
    <source>
        <dbReference type="ARBA" id="ARBA00005102"/>
    </source>
</evidence>
<dbReference type="FunFam" id="2.40.110.10:FF:000002">
    <property type="entry name" value="Acyl-CoA dehydrogenase fadE12"/>
    <property type="match status" value="1"/>
</dbReference>
<dbReference type="InterPro" id="IPR009075">
    <property type="entry name" value="AcylCo_DH/oxidase_C"/>
</dbReference>
<reference evidence="14 15" key="1">
    <citation type="submission" date="2019-03" db="EMBL/GenBank/DDBJ databases">
        <title>Genomic Encyclopedia of Type Strains, Phase IV (KMG-IV): sequencing the most valuable type-strain genomes for metagenomic binning, comparative biology and taxonomic classification.</title>
        <authorList>
            <person name="Goeker M."/>
        </authorList>
    </citation>
    <scope>NUCLEOTIDE SEQUENCE [LARGE SCALE GENOMIC DNA]</scope>
    <source>
        <strain evidence="14 15">DSM 26377</strain>
    </source>
</reference>
<evidence type="ECO:0000313" key="15">
    <source>
        <dbReference type="Proteomes" id="UP000295341"/>
    </source>
</evidence>
<protein>
    <recommendedName>
        <fullName evidence="8">Acyl-[acyl-carrier-protein] dehydrogenase MbtN</fullName>
    </recommendedName>
    <alternativeName>
        <fullName evidence="9">Mycobactin synthase protein N</fullName>
    </alternativeName>
</protein>
<dbReference type="OrthoDB" id="9775090at2"/>
<dbReference type="GO" id="GO:0003995">
    <property type="term" value="F:acyl-CoA dehydrogenase activity"/>
    <property type="evidence" value="ECO:0007669"/>
    <property type="project" value="InterPro"/>
</dbReference>
<dbReference type="InterPro" id="IPR046373">
    <property type="entry name" value="Acyl-CoA_Oxase/DH_mid-dom_sf"/>
</dbReference>
<evidence type="ECO:0000259" key="13">
    <source>
        <dbReference type="Pfam" id="PF02771"/>
    </source>
</evidence>
<evidence type="ECO:0000256" key="9">
    <source>
        <dbReference type="ARBA" id="ARBA00042660"/>
    </source>
</evidence>
<comment type="similarity">
    <text evidence="3 10">Belongs to the acyl-CoA dehydrogenase family.</text>
</comment>
<dbReference type="GO" id="GO:0005737">
    <property type="term" value="C:cytoplasm"/>
    <property type="evidence" value="ECO:0007669"/>
    <property type="project" value="TreeGrafter"/>
</dbReference>
<dbReference type="RefSeq" id="WP_133880753.1">
    <property type="nucleotide sequence ID" value="NZ_MWIN01000001.1"/>
</dbReference>
<dbReference type="Gene3D" id="1.20.140.10">
    <property type="entry name" value="Butyryl-CoA Dehydrogenase, subunit A, domain 3"/>
    <property type="match status" value="1"/>
</dbReference>
<evidence type="ECO:0000256" key="8">
    <source>
        <dbReference type="ARBA" id="ARBA00040394"/>
    </source>
</evidence>
<evidence type="ECO:0000256" key="6">
    <source>
        <dbReference type="ARBA" id="ARBA00023002"/>
    </source>
</evidence>
<keyword evidence="5 10" id="KW-0274">FAD</keyword>
<keyword evidence="4 10" id="KW-0285">Flavoprotein</keyword>
<evidence type="ECO:0000256" key="1">
    <source>
        <dbReference type="ARBA" id="ARBA00001974"/>
    </source>
</evidence>
<dbReference type="Gene3D" id="2.40.110.10">
    <property type="entry name" value="Butyryl-CoA Dehydrogenase, subunit A, domain 2"/>
    <property type="match status" value="1"/>
</dbReference>
<dbReference type="InterPro" id="IPR050741">
    <property type="entry name" value="Acyl-CoA_dehydrogenase"/>
</dbReference>
<keyword evidence="15" id="KW-1185">Reference proteome</keyword>
<feature type="domain" description="Acyl-CoA dehydrogenase/oxidase C-terminal" evidence="11">
    <location>
        <begin position="230"/>
        <end position="378"/>
    </location>
</feature>
<sequence>MFKRDLFSQQHEAFRAHARRFIAQRITPFHRAWEEAGEVPREVWAAAGEAGLLCCSVPVEYGGPGLDYLHNVVFYEELGRAGVTAPGFMIHVDMVSSYLTVFGSEEQKKRWLPGMVRGQIIGALGITEPHAGSDVKAIRTRAVRDGDDYIIDGQKTFISNGRLCDFVMLATKTDSGAGAHGVSLFVVEATRAGFIKGRKLPKLGLRGQDTSELFFEGVRVPAGNLVGGEGRGFKVMMHKLAQERLAQAIRSTAVCEAVIGWTIERLAQQTLEEESAGERQSAQFTLAELQTDIVVARVMTDRCIEQFIADQLSDIDAAMVKMYVTNLHCRVVDECLQFFGEQGYSLDSAIGRAYADARIGKIAGGAIEVMKHLIGRDLVAGRKATP</sequence>
<organism evidence="14 15">
    <name type="scientific">Panacagrimonas perspica</name>
    <dbReference type="NCBI Taxonomy" id="381431"/>
    <lineage>
        <taxon>Bacteria</taxon>
        <taxon>Pseudomonadati</taxon>
        <taxon>Pseudomonadota</taxon>
        <taxon>Gammaproteobacteria</taxon>
        <taxon>Nevskiales</taxon>
        <taxon>Nevskiaceae</taxon>
        <taxon>Panacagrimonas</taxon>
    </lineage>
</organism>
<dbReference type="Pfam" id="PF00441">
    <property type="entry name" value="Acyl-CoA_dh_1"/>
    <property type="match status" value="1"/>
</dbReference>
<keyword evidence="6 10" id="KW-0560">Oxidoreductase</keyword>
<dbReference type="InterPro" id="IPR006091">
    <property type="entry name" value="Acyl-CoA_Oxase/DH_mid-dom"/>
</dbReference>
<dbReference type="PANTHER" id="PTHR48083:SF20">
    <property type="entry name" value="LONG-CHAIN SPECIFIC ACYL-COA DEHYDROGENASE, MITOCHONDRIAL"/>
    <property type="match status" value="1"/>
</dbReference>
<dbReference type="InterPro" id="IPR037069">
    <property type="entry name" value="AcylCoA_DH/ox_N_sf"/>
</dbReference>
<dbReference type="GO" id="GO:0033539">
    <property type="term" value="P:fatty acid beta-oxidation using acyl-CoA dehydrogenase"/>
    <property type="evidence" value="ECO:0007669"/>
    <property type="project" value="TreeGrafter"/>
</dbReference>
<evidence type="ECO:0000313" key="14">
    <source>
        <dbReference type="EMBL" id="TDU32236.1"/>
    </source>
</evidence>
<dbReference type="EMBL" id="SOBT01000008">
    <property type="protein sequence ID" value="TDU32236.1"/>
    <property type="molecule type" value="Genomic_DNA"/>
</dbReference>
<proteinExistence type="inferred from homology"/>
<dbReference type="PROSITE" id="PS00072">
    <property type="entry name" value="ACYL_COA_DH_1"/>
    <property type="match status" value="1"/>
</dbReference>
<dbReference type="InterPro" id="IPR006089">
    <property type="entry name" value="Acyl-CoA_DH_CS"/>
</dbReference>
<evidence type="ECO:0000256" key="10">
    <source>
        <dbReference type="RuleBase" id="RU362125"/>
    </source>
</evidence>
<dbReference type="SUPFAM" id="SSF47203">
    <property type="entry name" value="Acyl-CoA dehydrogenase C-terminal domain-like"/>
    <property type="match status" value="1"/>
</dbReference>
<feature type="domain" description="Acyl-CoA dehydrogenase/oxidase N-terminal" evidence="13">
    <location>
        <begin position="9"/>
        <end position="119"/>
    </location>
</feature>
<dbReference type="Gene3D" id="1.10.540.10">
    <property type="entry name" value="Acyl-CoA dehydrogenase/oxidase, N-terminal domain"/>
    <property type="match status" value="1"/>
</dbReference>
<dbReference type="Pfam" id="PF02770">
    <property type="entry name" value="Acyl-CoA_dh_M"/>
    <property type="match status" value="1"/>
</dbReference>
<feature type="domain" description="Acyl-CoA oxidase/dehydrogenase middle" evidence="12">
    <location>
        <begin position="123"/>
        <end position="218"/>
    </location>
</feature>
<comment type="function">
    <text evidence="7">Catalyzes the dehydrogenation at the alpha-beta position of ACP-bound acyl chains. This results in the introduction of a double bond in the lipidic chain, which is further transferred to the epsilon-amino group of lysine residue in the mycobactin core by MbtK.</text>
</comment>